<proteinExistence type="predicted"/>
<dbReference type="InterPro" id="IPR036397">
    <property type="entry name" value="RNaseH_sf"/>
</dbReference>
<keyword evidence="2" id="KW-1185">Reference proteome</keyword>
<reference evidence="1 2" key="1">
    <citation type="journal article" date="2021" name="Elife">
        <title>Chloroplast acquisition without the gene transfer in kleptoplastic sea slugs, Plakobranchus ocellatus.</title>
        <authorList>
            <person name="Maeda T."/>
            <person name="Takahashi S."/>
            <person name="Yoshida T."/>
            <person name="Shimamura S."/>
            <person name="Takaki Y."/>
            <person name="Nagai Y."/>
            <person name="Toyoda A."/>
            <person name="Suzuki Y."/>
            <person name="Arimoto A."/>
            <person name="Ishii H."/>
            <person name="Satoh N."/>
            <person name="Nishiyama T."/>
            <person name="Hasebe M."/>
            <person name="Maruyama T."/>
            <person name="Minagawa J."/>
            <person name="Obokata J."/>
            <person name="Shigenobu S."/>
        </authorList>
    </citation>
    <scope>NUCLEOTIDE SEQUENCE [LARGE SCALE GENOMIC DNA]</scope>
</reference>
<comment type="caution">
    <text evidence="1">The sequence shown here is derived from an EMBL/GenBank/DDBJ whole genome shotgun (WGS) entry which is preliminary data.</text>
</comment>
<gene>
    <name evidence="1" type="ORF">PoB_005696800</name>
</gene>
<sequence>MTVLDKPVAIELARTGYIFRDTSEITNSLPQVSMDKKNKGLCDCVIQKITRGFGVERNRALGGSGSEGVGGAVLLTDYLQKTEGARTMVQWLSSHDGALGNEIADGLANEGRTQPQPRKLLTLSGVRSVLRRGTAKPWSAAQLSNDERLPHFYEA</sequence>
<dbReference type="Proteomes" id="UP000735302">
    <property type="component" value="Unassembled WGS sequence"/>
</dbReference>
<accession>A0AAV4CHD7</accession>
<evidence type="ECO:0000313" key="1">
    <source>
        <dbReference type="EMBL" id="GFO30463.1"/>
    </source>
</evidence>
<dbReference type="GO" id="GO:0003676">
    <property type="term" value="F:nucleic acid binding"/>
    <property type="evidence" value="ECO:0007669"/>
    <property type="project" value="InterPro"/>
</dbReference>
<name>A0AAV4CHD7_9GAST</name>
<protein>
    <recommendedName>
        <fullName evidence="3">RNase H type-1 domain-containing protein</fullName>
    </recommendedName>
</protein>
<evidence type="ECO:0000313" key="2">
    <source>
        <dbReference type="Proteomes" id="UP000735302"/>
    </source>
</evidence>
<evidence type="ECO:0008006" key="3">
    <source>
        <dbReference type="Google" id="ProtNLM"/>
    </source>
</evidence>
<dbReference type="Gene3D" id="3.30.420.10">
    <property type="entry name" value="Ribonuclease H-like superfamily/Ribonuclease H"/>
    <property type="match status" value="1"/>
</dbReference>
<dbReference type="EMBL" id="BLXT01006238">
    <property type="protein sequence ID" value="GFO30463.1"/>
    <property type="molecule type" value="Genomic_DNA"/>
</dbReference>
<organism evidence="1 2">
    <name type="scientific">Plakobranchus ocellatus</name>
    <dbReference type="NCBI Taxonomy" id="259542"/>
    <lineage>
        <taxon>Eukaryota</taxon>
        <taxon>Metazoa</taxon>
        <taxon>Spiralia</taxon>
        <taxon>Lophotrochozoa</taxon>
        <taxon>Mollusca</taxon>
        <taxon>Gastropoda</taxon>
        <taxon>Heterobranchia</taxon>
        <taxon>Euthyneura</taxon>
        <taxon>Panpulmonata</taxon>
        <taxon>Sacoglossa</taxon>
        <taxon>Placobranchoidea</taxon>
        <taxon>Plakobranchidae</taxon>
        <taxon>Plakobranchus</taxon>
    </lineage>
</organism>
<dbReference type="AlphaFoldDB" id="A0AAV4CHD7"/>